<name>A0A6J6DTD5_9ZZZZ</name>
<accession>A0A6J6DTD5</accession>
<dbReference type="InterPro" id="IPR000873">
    <property type="entry name" value="AMP-dep_synth/lig_dom"/>
</dbReference>
<dbReference type="EMBL" id="CAEZTI010000139">
    <property type="protein sequence ID" value="CAB4567371.1"/>
    <property type="molecule type" value="Genomic_DNA"/>
</dbReference>
<evidence type="ECO:0000256" key="1">
    <source>
        <dbReference type="ARBA" id="ARBA00006432"/>
    </source>
</evidence>
<evidence type="ECO:0000256" key="2">
    <source>
        <dbReference type="ARBA" id="ARBA00022598"/>
    </source>
</evidence>
<dbReference type="InterPro" id="IPR042099">
    <property type="entry name" value="ANL_N_sf"/>
</dbReference>
<dbReference type="AlphaFoldDB" id="A0A6J6DTD5"/>
<keyword evidence="2" id="KW-0436">Ligase</keyword>
<dbReference type="Gene3D" id="3.40.50.12780">
    <property type="entry name" value="N-terminal domain of ligase-like"/>
    <property type="match status" value="1"/>
</dbReference>
<dbReference type="InterPro" id="IPR045851">
    <property type="entry name" value="AMP-bd_C_sf"/>
</dbReference>
<reference evidence="5" key="1">
    <citation type="submission" date="2020-05" db="EMBL/GenBank/DDBJ databases">
        <authorList>
            <person name="Chiriac C."/>
            <person name="Salcher M."/>
            <person name="Ghai R."/>
            <person name="Kavagutti S V."/>
        </authorList>
    </citation>
    <scope>NUCLEOTIDE SEQUENCE</scope>
</reference>
<dbReference type="PANTHER" id="PTHR43201">
    <property type="entry name" value="ACYL-COA SYNTHETASE"/>
    <property type="match status" value="1"/>
</dbReference>
<comment type="similarity">
    <text evidence="1">Belongs to the ATP-dependent AMP-binding enzyme family.</text>
</comment>
<dbReference type="Gene3D" id="3.30.300.30">
    <property type="match status" value="1"/>
</dbReference>
<sequence length="525" mass="56914">MAVLTRDFALDRGSDLALIDEIRSVTWAELDLRVNRLVNGLRDLGLATGDTVAVVAGNQCEWFEIAQACAHGGWTYVPVNWHWVADELAYVFNDAQAKVVLVDSRYEGPVAEALKDDRSQSVQHVVGIQCGAQAAVRNNAHFVDFETLIAGASDAEPLDQMLGGPMFYTSGTTGRPKGVRGALSNGMGLTSDFMKLIASGFSNFLPIPGRTMLCGPFYHSAQFAFSFFPMVGGSSVVMQHKYDSAEMLRLIDKHACTNVHLVPTQMKRLLDLPAAVKDTFEGAALTTVWHGAAPCPPAVKRGLIEWWGPKITEYYGSTEGSIISTVSSQDWLDKGGSVGKPVDTVEVMVLNDANEPVEQGSEGTLYFRNKMGTDFSYHNDESKTKDAHLEPGVFTTGDVGYIDADGFLWLSDRKIDMIISGGVNIYPAEIEGVIAVHPGVEDVAVIGVPDEEFGESVKALVQVQEGVAESAELAAAIIAHCREMLAGYKAPRSVDFVALIPRTGTGKIQKKPLRAPYWEGHSRKI</sequence>
<dbReference type="GO" id="GO:0031956">
    <property type="term" value="F:medium-chain fatty acid-CoA ligase activity"/>
    <property type="evidence" value="ECO:0007669"/>
    <property type="project" value="TreeGrafter"/>
</dbReference>
<evidence type="ECO:0000259" key="3">
    <source>
        <dbReference type="Pfam" id="PF00501"/>
    </source>
</evidence>
<dbReference type="GO" id="GO:0006631">
    <property type="term" value="P:fatty acid metabolic process"/>
    <property type="evidence" value="ECO:0007669"/>
    <property type="project" value="TreeGrafter"/>
</dbReference>
<gene>
    <name evidence="5" type="ORF">UFOPK1619_00732</name>
</gene>
<dbReference type="Pfam" id="PF00501">
    <property type="entry name" value="AMP-binding"/>
    <property type="match status" value="1"/>
</dbReference>
<evidence type="ECO:0000313" key="5">
    <source>
        <dbReference type="EMBL" id="CAB4567371.1"/>
    </source>
</evidence>
<evidence type="ECO:0000259" key="4">
    <source>
        <dbReference type="Pfam" id="PF13193"/>
    </source>
</evidence>
<proteinExistence type="inferred from homology"/>
<organism evidence="5">
    <name type="scientific">freshwater metagenome</name>
    <dbReference type="NCBI Taxonomy" id="449393"/>
    <lineage>
        <taxon>unclassified sequences</taxon>
        <taxon>metagenomes</taxon>
        <taxon>ecological metagenomes</taxon>
    </lineage>
</organism>
<dbReference type="PANTHER" id="PTHR43201:SF5">
    <property type="entry name" value="MEDIUM-CHAIN ACYL-COA LIGASE ACSF2, MITOCHONDRIAL"/>
    <property type="match status" value="1"/>
</dbReference>
<dbReference type="InterPro" id="IPR025110">
    <property type="entry name" value="AMP-bd_C"/>
</dbReference>
<protein>
    <submittedName>
        <fullName evidence="5">Unannotated protein</fullName>
    </submittedName>
</protein>
<dbReference type="SUPFAM" id="SSF56801">
    <property type="entry name" value="Acetyl-CoA synthetase-like"/>
    <property type="match status" value="1"/>
</dbReference>
<feature type="domain" description="AMP-binding enzyme C-terminal" evidence="4">
    <location>
        <begin position="429"/>
        <end position="507"/>
    </location>
</feature>
<dbReference type="Pfam" id="PF13193">
    <property type="entry name" value="AMP-binding_C"/>
    <property type="match status" value="1"/>
</dbReference>
<feature type="domain" description="AMP-dependent synthetase/ligase" evidence="3">
    <location>
        <begin position="13"/>
        <end position="369"/>
    </location>
</feature>